<protein>
    <submittedName>
        <fullName evidence="10">FtsX-like permease family protein</fullName>
    </submittedName>
</protein>
<evidence type="ECO:0000256" key="1">
    <source>
        <dbReference type="ARBA" id="ARBA00004651"/>
    </source>
</evidence>
<evidence type="ECO:0000259" key="8">
    <source>
        <dbReference type="Pfam" id="PF02687"/>
    </source>
</evidence>
<organism evidence="10 11">
    <name type="scientific">Flagellimonas ochracea</name>
    <dbReference type="NCBI Taxonomy" id="2696472"/>
    <lineage>
        <taxon>Bacteria</taxon>
        <taxon>Pseudomonadati</taxon>
        <taxon>Bacteroidota</taxon>
        <taxon>Flavobacteriia</taxon>
        <taxon>Flavobacteriales</taxon>
        <taxon>Flavobacteriaceae</taxon>
        <taxon>Flagellimonas</taxon>
    </lineage>
</organism>
<comment type="similarity">
    <text evidence="2">Belongs to the ABC-4 integral membrane protein family. LolC/E subfamily.</text>
</comment>
<evidence type="ECO:0000256" key="3">
    <source>
        <dbReference type="ARBA" id="ARBA00022475"/>
    </source>
</evidence>
<dbReference type="PANTHER" id="PTHR30489:SF0">
    <property type="entry name" value="LIPOPROTEIN-RELEASING SYSTEM TRANSMEMBRANE PROTEIN LOLE"/>
    <property type="match status" value="1"/>
</dbReference>
<dbReference type="Pfam" id="PF12704">
    <property type="entry name" value="MacB_PCD"/>
    <property type="match status" value="1"/>
</dbReference>
<gene>
    <name evidence="10" type="ORF">GTQ34_10830</name>
</gene>
<proteinExistence type="inferred from homology"/>
<evidence type="ECO:0000256" key="5">
    <source>
        <dbReference type="ARBA" id="ARBA00022989"/>
    </source>
</evidence>
<dbReference type="Pfam" id="PF02687">
    <property type="entry name" value="FtsX"/>
    <property type="match status" value="1"/>
</dbReference>
<accession>A0A964TDW9</accession>
<keyword evidence="6 7" id="KW-0472">Membrane</keyword>
<evidence type="ECO:0000256" key="4">
    <source>
        <dbReference type="ARBA" id="ARBA00022692"/>
    </source>
</evidence>
<dbReference type="InterPro" id="IPR051447">
    <property type="entry name" value="Lipoprotein-release_system"/>
</dbReference>
<dbReference type="RefSeq" id="WP_166523834.1">
    <property type="nucleotide sequence ID" value="NZ_JAAABI010000003.1"/>
</dbReference>
<feature type="transmembrane region" description="Helical" evidence="7">
    <location>
        <begin position="383"/>
        <end position="403"/>
    </location>
</feature>
<feature type="domain" description="ABC3 transporter permease C-terminal" evidence="8">
    <location>
        <begin position="290"/>
        <end position="413"/>
    </location>
</feature>
<dbReference type="EMBL" id="JAAABI010000003">
    <property type="protein sequence ID" value="NAY92414.1"/>
    <property type="molecule type" value="Genomic_DNA"/>
</dbReference>
<keyword evidence="5 7" id="KW-1133">Transmembrane helix</keyword>
<comment type="caution">
    <text evidence="10">The sequence shown here is derived from an EMBL/GenBank/DDBJ whole genome shotgun (WGS) entry which is preliminary data.</text>
</comment>
<feature type="transmembrane region" description="Helical" evidence="7">
    <location>
        <begin position="21"/>
        <end position="43"/>
    </location>
</feature>
<sequence length="420" mass="45899">MINWSVILGIAKTHLITKMKSTVTATLGVTFGIGAYITLVSFMTGLNTLLDDLILNQTPHIHLYNEIRPSEKQPVAIFSDFKNGLNIVHSIKPKQSQKKIHNALPILHHLKTHPNVKGATPQIRAQIFYLSGSIELGGNLVGVDIMEEVRLSNIQDNIVDGSPVDLKNNDNGILLGAGLAEKMSLSAGDRVQISTVAGNVFPLKIVGIYQSGIADIDNIQSFANLNTVQRILGEAENYITDINIKLLNILEAPNMARQLEKQFSAKAMDINEANAQFETGSNIRNMITYAVSVTLLIVAGFGIYNILNMLIYEKMKDIAILKATGFSGLDVQLIFMSQAIIIGFIGGILGLLIGFILSHIIDQAPFETEALPTITTYPVNHNMAYYFIGITFALISTTVAGYLPSKRAKKIDPVRIIRGT</sequence>
<evidence type="ECO:0000313" key="10">
    <source>
        <dbReference type="EMBL" id="NAY92414.1"/>
    </source>
</evidence>
<evidence type="ECO:0000256" key="6">
    <source>
        <dbReference type="ARBA" id="ARBA00023136"/>
    </source>
</evidence>
<dbReference type="InterPro" id="IPR025857">
    <property type="entry name" value="MacB_PCD"/>
</dbReference>
<dbReference type="Proteomes" id="UP000667650">
    <property type="component" value="Unassembled WGS sequence"/>
</dbReference>
<feature type="transmembrane region" description="Helical" evidence="7">
    <location>
        <begin position="286"/>
        <end position="312"/>
    </location>
</feature>
<evidence type="ECO:0000256" key="7">
    <source>
        <dbReference type="SAM" id="Phobius"/>
    </source>
</evidence>
<feature type="transmembrane region" description="Helical" evidence="7">
    <location>
        <begin position="333"/>
        <end position="361"/>
    </location>
</feature>
<dbReference type="GO" id="GO:0044874">
    <property type="term" value="P:lipoprotein localization to outer membrane"/>
    <property type="evidence" value="ECO:0007669"/>
    <property type="project" value="TreeGrafter"/>
</dbReference>
<evidence type="ECO:0000313" key="11">
    <source>
        <dbReference type="Proteomes" id="UP000667650"/>
    </source>
</evidence>
<dbReference type="InterPro" id="IPR003838">
    <property type="entry name" value="ABC3_permease_C"/>
</dbReference>
<dbReference type="AlphaFoldDB" id="A0A964TDW9"/>
<dbReference type="GO" id="GO:0098797">
    <property type="term" value="C:plasma membrane protein complex"/>
    <property type="evidence" value="ECO:0007669"/>
    <property type="project" value="TreeGrafter"/>
</dbReference>
<keyword evidence="3" id="KW-1003">Cell membrane</keyword>
<name>A0A964TDW9_9FLAO</name>
<reference evidence="10" key="1">
    <citation type="submission" date="2020-01" db="EMBL/GenBank/DDBJ databases">
        <title>Muricauda ochracea sp. nov., isolated from a tidal flat of Garorim bay in Korea.</title>
        <authorList>
            <person name="Kim D."/>
            <person name="Yoo Y."/>
            <person name="Kim J.-J."/>
        </authorList>
    </citation>
    <scope>NUCLEOTIDE SEQUENCE</scope>
    <source>
        <strain evidence="10">JGD-17</strain>
    </source>
</reference>
<dbReference type="PANTHER" id="PTHR30489">
    <property type="entry name" value="LIPOPROTEIN-RELEASING SYSTEM TRANSMEMBRANE PROTEIN LOLE"/>
    <property type="match status" value="1"/>
</dbReference>
<evidence type="ECO:0000259" key="9">
    <source>
        <dbReference type="Pfam" id="PF12704"/>
    </source>
</evidence>
<comment type="subcellular location">
    <subcellularLocation>
        <location evidence="1">Cell membrane</location>
        <topology evidence="1">Multi-pass membrane protein</topology>
    </subcellularLocation>
</comment>
<keyword evidence="11" id="KW-1185">Reference proteome</keyword>
<keyword evidence="4 7" id="KW-0812">Transmembrane</keyword>
<evidence type="ECO:0000256" key="2">
    <source>
        <dbReference type="ARBA" id="ARBA00005236"/>
    </source>
</evidence>
<feature type="domain" description="MacB-like periplasmic core" evidence="9">
    <location>
        <begin position="22"/>
        <end position="246"/>
    </location>
</feature>